<keyword evidence="4" id="KW-1185">Reference proteome</keyword>
<name>A0A7D7Q4V3_KOCVA</name>
<dbReference type="GO" id="GO:0055086">
    <property type="term" value="P:nucleobase-containing small molecule metabolic process"/>
    <property type="evidence" value="ECO:0007669"/>
    <property type="project" value="UniProtKB-ARBA"/>
</dbReference>
<dbReference type="PROSITE" id="PS51747">
    <property type="entry name" value="CYT_DCMP_DEAMINASES_2"/>
    <property type="match status" value="1"/>
</dbReference>
<dbReference type="InterPro" id="IPR016193">
    <property type="entry name" value="Cytidine_deaminase-like"/>
</dbReference>
<dbReference type="GO" id="GO:0004126">
    <property type="term" value="F:cytidine deaminase activity"/>
    <property type="evidence" value="ECO:0007669"/>
    <property type="project" value="UniProtKB-ARBA"/>
</dbReference>
<evidence type="ECO:0000313" key="4">
    <source>
        <dbReference type="Proteomes" id="UP000216825"/>
    </source>
</evidence>
<protein>
    <submittedName>
        <fullName evidence="3">Blasticidin-S deaminase</fullName>
        <ecNumber evidence="3">3.5.4.23</ecNumber>
    </submittedName>
</protein>
<dbReference type="InterPro" id="IPR015947">
    <property type="entry name" value="PUA-like_sf"/>
</dbReference>
<dbReference type="PANTHER" id="PTHR11644">
    <property type="entry name" value="CYTIDINE DEAMINASE"/>
    <property type="match status" value="1"/>
</dbReference>
<keyword evidence="3" id="KW-0378">Hydrolase</keyword>
<gene>
    <name evidence="3" type="primary">bsr</name>
    <name evidence="3" type="ORF">CIB50_0002329</name>
</gene>
<dbReference type="AlphaFoldDB" id="A0A7D7Q4V3"/>
<dbReference type="Proteomes" id="UP000216825">
    <property type="component" value="Chromosome"/>
</dbReference>
<dbReference type="InterPro" id="IPR050202">
    <property type="entry name" value="Cyt/Deoxycyt_deaminase"/>
</dbReference>
<sequence>MLTHDVRELTRQVIDHARQYNDDDAHTVAAGALTASGRVVLGLNTYHFLGGPCGEIAVLSNHASSFPDDPITVMAAAYGPTGDVVAPCGKCRQIVHDLSPDIQFVVRDSGGLEMRSARDLLPFAYDQHAAERPQRIHMWQGYESAIRTGAKRQTIRVDDPFRCGPAEIVFDNDNDNDNGAELSLPAVVTDVRTSRRSDLTAVDAQRDGFESLAELNAALDMHYPGLGPDAPVDVVTFRLLGD</sequence>
<dbReference type="EC" id="3.5.4.23" evidence="3"/>
<dbReference type="GO" id="GO:0072527">
    <property type="term" value="P:pyrimidine-containing compound metabolic process"/>
    <property type="evidence" value="ECO:0007669"/>
    <property type="project" value="UniProtKB-ARBA"/>
</dbReference>
<accession>A0A7D7Q4V3</accession>
<dbReference type="RefSeq" id="WP_094394347.1">
    <property type="nucleotide sequence ID" value="NZ_CP059343.1"/>
</dbReference>
<dbReference type="KEGG" id="kvr:CIB50_0002329"/>
<dbReference type="SUPFAM" id="SSF53927">
    <property type="entry name" value="Cytidine deaminase-like"/>
    <property type="match status" value="1"/>
</dbReference>
<dbReference type="Gene3D" id="2.30.130.30">
    <property type="entry name" value="Hypothetical protein"/>
    <property type="match status" value="1"/>
</dbReference>
<dbReference type="GO" id="GO:0047711">
    <property type="term" value="F:blasticidin-S deaminase activity"/>
    <property type="evidence" value="ECO:0007669"/>
    <property type="project" value="UniProtKB-EC"/>
</dbReference>
<comment type="similarity">
    <text evidence="1">Belongs to the cytidine and deoxycytidylate deaminase family.</text>
</comment>
<proteinExistence type="inferred from homology"/>
<dbReference type="InterPro" id="IPR002125">
    <property type="entry name" value="CMP_dCMP_dom"/>
</dbReference>
<organism evidence="3 4">
    <name type="scientific">Kocuria varians</name>
    <name type="common">Micrococcus varians</name>
    <dbReference type="NCBI Taxonomy" id="1272"/>
    <lineage>
        <taxon>Bacteria</taxon>
        <taxon>Bacillati</taxon>
        <taxon>Actinomycetota</taxon>
        <taxon>Actinomycetes</taxon>
        <taxon>Micrococcales</taxon>
        <taxon>Micrococcaceae</taxon>
        <taxon>Kocuria</taxon>
    </lineage>
</organism>
<dbReference type="GO" id="GO:0005829">
    <property type="term" value="C:cytosol"/>
    <property type="evidence" value="ECO:0007669"/>
    <property type="project" value="TreeGrafter"/>
</dbReference>
<dbReference type="GO" id="GO:0008270">
    <property type="term" value="F:zinc ion binding"/>
    <property type="evidence" value="ECO:0007669"/>
    <property type="project" value="TreeGrafter"/>
</dbReference>
<dbReference type="CDD" id="cd06552">
    <property type="entry name" value="ASCH_yqfb_like"/>
    <property type="match status" value="1"/>
</dbReference>
<feature type="domain" description="CMP/dCMP-type deaminase" evidence="2">
    <location>
        <begin position="4"/>
        <end position="128"/>
    </location>
</feature>
<dbReference type="CDD" id="cd01283">
    <property type="entry name" value="cytidine_deaminase"/>
    <property type="match status" value="1"/>
</dbReference>
<dbReference type="SMART" id="SM01022">
    <property type="entry name" value="ASCH"/>
    <property type="match status" value="1"/>
</dbReference>
<dbReference type="SUPFAM" id="SSF88697">
    <property type="entry name" value="PUA domain-like"/>
    <property type="match status" value="1"/>
</dbReference>
<evidence type="ECO:0000256" key="1">
    <source>
        <dbReference type="ARBA" id="ARBA00006576"/>
    </source>
</evidence>
<evidence type="ECO:0000259" key="2">
    <source>
        <dbReference type="PROSITE" id="PS51747"/>
    </source>
</evidence>
<dbReference type="InterPro" id="IPR007374">
    <property type="entry name" value="ASCH_domain"/>
</dbReference>
<reference evidence="3" key="1">
    <citation type="submission" date="2017-08" db="EMBL/GenBank/DDBJ databases">
        <authorList>
            <person name="Minaev M."/>
            <person name="Kurbakov K.A."/>
            <person name="Solodovnikova G.I."/>
            <person name="Kuznetsova O.A."/>
            <person name="Lisitsyn A.B."/>
        </authorList>
    </citation>
    <scope>NUCLEOTIDE SEQUENCE</scope>
    <source>
        <strain evidence="3">80</strain>
    </source>
</reference>
<dbReference type="Gene3D" id="3.40.140.10">
    <property type="entry name" value="Cytidine Deaminase, domain 2"/>
    <property type="match status" value="1"/>
</dbReference>
<dbReference type="Pfam" id="PF04266">
    <property type="entry name" value="ASCH"/>
    <property type="match status" value="1"/>
</dbReference>
<evidence type="ECO:0000313" key="3">
    <source>
        <dbReference type="EMBL" id="QMS57582.1"/>
    </source>
</evidence>
<dbReference type="PANTHER" id="PTHR11644:SF2">
    <property type="entry name" value="CYTIDINE DEAMINASE"/>
    <property type="match status" value="1"/>
</dbReference>
<dbReference type="EMBL" id="CP059343">
    <property type="protein sequence ID" value="QMS57582.1"/>
    <property type="molecule type" value="Genomic_DNA"/>
</dbReference>
<reference evidence="3" key="2">
    <citation type="submission" date="2020-07" db="EMBL/GenBank/DDBJ databases">
        <title>Genome of starter culture bacteria Kocuria salsicia reveals its technological properties and safety for usage in meat industry.</title>
        <authorList>
            <person name="Michael M."/>
            <person name="Konstantin K."/>
            <person name="Evgenii K."/>
            <person name="Galina S."/>
            <person name="Oksana K."/>
            <person name="Andrei L."/>
        </authorList>
    </citation>
    <scope>NUCLEOTIDE SEQUENCE [LARGE SCALE GENOMIC DNA]</scope>
    <source>
        <strain evidence="3">80</strain>
    </source>
</reference>